<evidence type="ECO:0000256" key="4">
    <source>
        <dbReference type="SAM" id="MobiDB-lite"/>
    </source>
</evidence>
<name>A0A4D6GX57_HALS9</name>
<evidence type="ECO:0000313" key="6">
    <source>
        <dbReference type="EMBL" id="TYO75110.1"/>
    </source>
</evidence>
<dbReference type="EMBL" id="VRYN01000007">
    <property type="protein sequence ID" value="TYO75110.1"/>
    <property type="molecule type" value="Genomic_DNA"/>
</dbReference>
<accession>A0A4D6GX57</accession>
<dbReference type="SMR" id="A0A4D6GX57"/>
<reference evidence="5 7" key="1">
    <citation type="journal article" date="2019" name="Microbiol. Resour. Announc.">
        <title>The Genome Sequence of the Halobacterium salinarum Type Strain Is Closely Related to That of Laboratory Strains NRC-1 and R1.</title>
        <authorList>
            <person name="Pfeiffer F."/>
            <person name="Marchfelder A."/>
            <person name="Habermann B."/>
            <person name="Dyall-Smith M.L."/>
        </authorList>
    </citation>
    <scope>NUCLEOTIDE SEQUENCE [LARGE SCALE GENOMIC DNA]</scope>
    <source>
        <strain evidence="5">91-R6</strain>
        <strain evidence="7">ATCC 33171 / DSM 3754 / JCM 8978 / NBRC 102687 / NCIMB 764 / 91-R6</strain>
    </source>
</reference>
<dbReference type="SFLD" id="SFLDG01018">
    <property type="entry name" value="Squalene/Phytoene_Synthase_Lik"/>
    <property type="match status" value="1"/>
</dbReference>
<dbReference type="SFLD" id="SFLDG01212">
    <property type="entry name" value="Phytoene_synthase_like"/>
    <property type="match status" value="1"/>
</dbReference>
<dbReference type="Gene3D" id="1.10.600.10">
    <property type="entry name" value="Farnesyl Diphosphate Synthase"/>
    <property type="match status" value="1"/>
</dbReference>
<comment type="pathway">
    <text evidence="1">Carotenoid biosynthesis; phytoene biosynthesis.</text>
</comment>
<dbReference type="GO" id="GO:0016117">
    <property type="term" value="P:carotenoid biosynthetic process"/>
    <property type="evidence" value="ECO:0007669"/>
    <property type="project" value="UniProtKB-KW"/>
</dbReference>
<sequence>MVSPEHLRRSKAVQRRTGRTFHIATRFLPERVRYPTYVLYAFFRLTDEIVDDEAPGPPDEQRRRLAHVRAAALGDRDPDDPVLAAFAALREDHDIPREEVTTFIDAMQQDVDTARYRSHDDLAEYLRGSSVAVGYMMLSIMDAPEPERARPHAASLGEAFQLTNFLRDVREDVLDYDRIYLPSQTLAAHGASHDDIAALSATPQVRDAIRAELDRTERLYRHGVAGIEHLPADCQFPVLAAAVMYADQHRLIRAQDCDVLSQRPTLTLRRRLSVVARTWLRWRVSDDPTAVFHAVTGIGEPDAGGVPEQSFAVRESQPTRAD</sequence>
<evidence type="ECO:0000313" key="7">
    <source>
        <dbReference type="Proteomes" id="UP000296216"/>
    </source>
</evidence>
<evidence type="ECO:0000256" key="1">
    <source>
        <dbReference type="ARBA" id="ARBA00004684"/>
    </source>
</evidence>
<dbReference type="Pfam" id="PF00494">
    <property type="entry name" value="SQS_PSY"/>
    <property type="match status" value="1"/>
</dbReference>
<feature type="region of interest" description="Disordered" evidence="4">
    <location>
        <begin position="301"/>
        <end position="322"/>
    </location>
</feature>
<proteinExistence type="predicted"/>
<dbReference type="PANTHER" id="PTHR31480">
    <property type="entry name" value="BIFUNCTIONAL LYCOPENE CYCLASE/PHYTOENE SYNTHASE"/>
    <property type="match status" value="1"/>
</dbReference>
<dbReference type="SUPFAM" id="SSF48576">
    <property type="entry name" value="Terpenoid synthases"/>
    <property type="match status" value="1"/>
</dbReference>
<evidence type="ECO:0000256" key="2">
    <source>
        <dbReference type="ARBA" id="ARBA00022679"/>
    </source>
</evidence>
<dbReference type="Proteomes" id="UP000296216">
    <property type="component" value="Chromosome"/>
</dbReference>
<dbReference type="GO" id="GO:0051996">
    <property type="term" value="F:squalene synthase [NAD(P)H] activity"/>
    <property type="evidence" value="ECO:0007669"/>
    <property type="project" value="InterPro"/>
</dbReference>
<dbReference type="AlphaFoldDB" id="A0A4D6GX57"/>
<dbReference type="GeneID" id="68694172"/>
<reference evidence="5" key="3">
    <citation type="journal article" name="MicrobiologyOpen">
        <title>Whole-genome comparison between the type strain of Halobacterium salinarum (DSM 3754(T)) and the laboratory strains R1 and NRC-1.</title>
        <authorList>
            <person name="Pfeiffer F."/>
            <person name="Losensky G."/>
            <person name="Marchfelder A."/>
            <person name="Habermann B."/>
            <person name="Dyall-Smith M."/>
        </authorList>
    </citation>
    <scope>NUCLEOTIDE SEQUENCE</scope>
    <source>
        <strain evidence="5">91-R6</strain>
    </source>
</reference>
<protein>
    <submittedName>
        <fullName evidence="5">Phytoene synthase</fullName>
        <ecNumber evidence="5">2.5.1.32</ecNumber>
    </submittedName>
</protein>
<dbReference type="RefSeq" id="WP_010903061.1">
    <property type="nucleotide sequence ID" value="NZ_VRYN01000007.1"/>
</dbReference>
<organism evidence="5 7">
    <name type="scientific">Halobacterium salinarum (strain ATCC 33171 / DSM 3754 / JCM 8978 / NBRC 102687 / NCIMB 764 / 91-R6)</name>
    <dbReference type="NCBI Taxonomy" id="2597657"/>
    <lineage>
        <taxon>Archaea</taxon>
        <taxon>Methanobacteriati</taxon>
        <taxon>Methanobacteriota</taxon>
        <taxon>Stenosarchaea group</taxon>
        <taxon>Halobacteria</taxon>
        <taxon>Halobacteriales</taxon>
        <taxon>Halobacteriaceae</taxon>
        <taxon>Halobacterium</taxon>
    </lineage>
</organism>
<dbReference type="FunFam" id="1.10.600.10:FF:000020">
    <property type="entry name" value="Phytoene synthase"/>
    <property type="match status" value="1"/>
</dbReference>
<evidence type="ECO:0000313" key="8">
    <source>
        <dbReference type="Proteomes" id="UP000323075"/>
    </source>
</evidence>
<dbReference type="EMBL" id="CP038631">
    <property type="protein sequence ID" value="QCC45218.1"/>
    <property type="molecule type" value="Genomic_DNA"/>
</dbReference>
<dbReference type="InterPro" id="IPR019845">
    <property type="entry name" value="Squalene/phytoene_synthase_CS"/>
</dbReference>
<dbReference type="EC" id="2.5.1.32" evidence="5"/>
<keyword evidence="2 5" id="KW-0808">Transferase</keyword>
<evidence type="ECO:0000256" key="3">
    <source>
        <dbReference type="ARBA" id="ARBA00022746"/>
    </source>
</evidence>
<dbReference type="InterPro" id="IPR044843">
    <property type="entry name" value="Trans_IPPS_bact-type"/>
</dbReference>
<gene>
    <name evidence="5" type="primary">crtB1</name>
    <name evidence="6" type="ORF">APQ99_02070</name>
    <name evidence="5" type="ORF">HBSAL_07840</name>
</gene>
<dbReference type="SFLD" id="SFLDS00005">
    <property type="entry name" value="Isoprenoid_Synthase_Type_I"/>
    <property type="match status" value="1"/>
</dbReference>
<reference evidence="6 8" key="2">
    <citation type="submission" date="2019-07" db="EMBL/GenBank/DDBJ databases">
        <title>Genomic Encyclopedia of Archaeal and Bacterial Type Strains, Phase II (KMG-II): from individual species to whole genera.</title>
        <authorList>
            <person name="Goeker M."/>
        </authorList>
    </citation>
    <scope>NUCLEOTIDE SEQUENCE [LARGE SCALE GENOMIC DNA]</scope>
    <source>
        <strain evidence="6 8">DSM 3754</strain>
    </source>
</reference>
<evidence type="ECO:0000313" key="5">
    <source>
        <dbReference type="EMBL" id="QCC45218.1"/>
    </source>
</evidence>
<dbReference type="Proteomes" id="UP000323075">
    <property type="component" value="Unassembled WGS sequence"/>
</dbReference>
<keyword evidence="3" id="KW-0125">Carotenoid biosynthesis</keyword>
<dbReference type="GO" id="GO:0004311">
    <property type="term" value="F:geranylgeranyl diphosphate synthase activity"/>
    <property type="evidence" value="ECO:0007669"/>
    <property type="project" value="InterPro"/>
</dbReference>
<dbReference type="InterPro" id="IPR002060">
    <property type="entry name" value="Squ/phyt_synthse"/>
</dbReference>
<dbReference type="CDD" id="cd00683">
    <property type="entry name" value="Trans_IPPS_HH"/>
    <property type="match status" value="1"/>
</dbReference>
<dbReference type="PROSITE" id="PS01045">
    <property type="entry name" value="SQUALEN_PHYTOEN_SYN_2"/>
    <property type="match status" value="1"/>
</dbReference>
<dbReference type="InterPro" id="IPR033904">
    <property type="entry name" value="Trans_IPPS_HH"/>
</dbReference>
<dbReference type="InterPro" id="IPR008949">
    <property type="entry name" value="Isoprenoid_synthase_dom_sf"/>
</dbReference>